<dbReference type="Proteomes" id="UP000031186">
    <property type="component" value="Unassembled WGS sequence"/>
</dbReference>
<dbReference type="AlphaFoldDB" id="A0A0B4FBL2"/>
<dbReference type="EMBL" id="AZNF01000007">
    <property type="protein sequence ID" value="KID65087.1"/>
    <property type="molecule type" value="Genomic_DNA"/>
</dbReference>
<protein>
    <submittedName>
        <fullName evidence="4">Subtilisin-like serine protease PR1C</fullName>
    </submittedName>
</protein>
<evidence type="ECO:0000313" key="5">
    <source>
        <dbReference type="Proteomes" id="UP000031186"/>
    </source>
</evidence>
<feature type="domain" description="C5a peptidase/Subtilisin-like protease SBT2-like Fn3-like" evidence="3">
    <location>
        <begin position="3"/>
        <end position="96"/>
    </location>
</feature>
<evidence type="ECO:0000256" key="1">
    <source>
        <dbReference type="ARBA" id="ARBA00011073"/>
    </source>
</evidence>
<evidence type="ECO:0000256" key="2">
    <source>
        <dbReference type="ARBA" id="ARBA00022729"/>
    </source>
</evidence>
<dbReference type="OrthoDB" id="10256524at2759"/>
<organism evidence="4 5">
    <name type="scientific">Metarhizium anisopliae (strain ARSEF 549)</name>
    <dbReference type="NCBI Taxonomy" id="3151832"/>
    <lineage>
        <taxon>Eukaryota</taxon>
        <taxon>Fungi</taxon>
        <taxon>Dikarya</taxon>
        <taxon>Ascomycota</taxon>
        <taxon>Pezizomycotina</taxon>
        <taxon>Sordariomycetes</taxon>
        <taxon>Hypocreomycetidae</taxon>
        <taxon>Hypocreales</taxon>
        <taxon>Clavicipitaceae</taxon>
        <taxon>Metarhizium</taxon>
    </lineage>
</organism>
<dbReference type="InterPro" id="IPR010435">
    <property type="entry name" value="C5a/SBT2-like_Fn3"/>
</dbReference>
<comment type="similarity">
    <text evidence="1">Belongs to the peptidase S8 family.</text>
</comment>
<sequence length="215" mass="22753">MAKSQVTYQLSIQHAITLYIALPSSFEPDPIKVEAVNAKADIKLSKDSFIFDPGASGTIEVTATDPSGLGLERLPIWSCWVIVNGTDDTSLSIPYLGLAGSPRSAGRIHPDAFIFNDPQSGQKPGPSNSVERKDAGASLAKVFVGIHLPLASPKLHLDIVPLTLCSSSPDFKPQNTSQAGPDLSQACVLDEMVTEFAGTKSIGQLSGSPFSLFSR</sequence>
<reference evidence="4 5" key="1">
    <citation type="journal article" date="2014" name="Proc. Natl. Acad. Sci. U.S.A.">
        <title>Trajectory and genomic determinants of fungal-pathogen speciation and host adaptation.</title>
        <authorList>
            <person name="Hu X."/>
            <person name="Xiao G."/>
            <person name="Zheng P."/>
            <person name="Shang Y."/>
            <person name="Su Y."/>
            <person name="Zhang X."/>
            <person name="Liu X."/>
            <person name="Zhan S."/>
            <person name="St Leger R.J."/>
            <person name="Wang C."/>
        </authorList>
    </citation>
    <scope>NUCLEOTIDE SEQUENCE [LARGE SCALE GENOMIC DNA]</scope>
    <source>
        <strain evidence="4 5">ARSEF 549</strain>
    </source>
</reference>
<evidence type="ECO:0000313" key="4">
    <source>
        <dbReference type="EMBL" id="KID65087.1"/>
    </source>
</evidence>
<name>A0A0B4FBL2_METAF</name>
<proteinExistence type="inferred from homology"/>
<gene>
    <name evidence="4" type="ORF">MAN_06098</name>
</gene>
<dbReference type="HOGENOM" id="CLU_1107349_0_0_1"/>
<keyword evidence="2" id="KW-0732">Signal</keyword>
<dbReference type="Pfam" id="PF06280">
    <property type="entry name" value="fn3_5"/>
    <property type="match status" value="1"/>
</dbReference>
<comment type="caution">
    <text evidence="4">The sequence shown here is derived from an EMBL/GenBank/DDBJ whole genome shotgun (WGS) entry which is preliminary data.</text>
</comment>
<feature type="non-terminal residue" evidence="4">
    <location>
        <position position="1"/>
    </location>
</feature>
<keyword evidence="5" id="KW-1185">Reference proteome</keyword>
<accession>A0A0B4FBL2</accession>
<evidence type="ECO:0000259" key="3">
    <source>
        <dbReference type="Pfam" id="PF06280"/>
    </source>
</evidence>
<dbReference type="GO" id="GO:0016020">
    <property type="term" value="C:membrane"/>
    <property type="evidence" value="ECO:0007669"/>
    <property type="project" value="InterPro"/>
</dbReference>
<dbReference type="VEuPathDB" id="FungiDB:MAN_06098"/>
<dbReference type="GO" id="GO:0004252">
    <property type="term" value="F:serine-type endopeptidase activity"/>
    <property type="evidence" value="ECO:0007669"/>
    <property type="project" value="InterPro"/>
</dbReference>